<dbReference type="EMBL" id="HM049560">
    <property type="protein sequence ID" value="ADR77840.1"/>
    <property type="molecule type" value="Genomic_DNA"/>
</dbReference>
<evidence type="ECO:0000313" key="9">
    <source>
        <dbReference type="EMBL" id="ADR77840.1"/>
    </source>
</evidence>
<comment type="similarity">
    <text evidence="1">Belongs to the adenoviridae core-capsid bridging protein family.</text>
</comment>
<evidence type="ECO:0000256" key="8">
    <source>
        <dbReference type="SAM" id="MobiDB-lite"/>
    </source>
</evidence>
<sequence>MKRSASRASLASAASLLSRRRAPPGLLAPPQPLALIGPARPAAIAYPTENGDPPLVPVSSPAAVSLPAPPPRLPLPTAPSAAALAVPASVRREVVPALVTSQALDDGSRWVGSQAAGKRKRAWQDMANDLVEAVAEATGRPYVEFPGEQEGPNKRRRLLLDTGNPTPSHVPVTEQVVFSDLPERRRLRGKRRASELEPTVQVMVAKKQRTDEPGSAPMVIETPAGPVPARVKRRRTRRAGPVDVEMIDVQVPLSSRPRRVRRSLGLGRRRRRRVSRRSSAAGRRRRRTARRRVSAYPTGVRFHPSLRQAAAWGAATAATRVRYPVVRYHPSIAASL</sequence>
<evidence type="ECO:0000256" key="1">
    <source>
        <dbReference type="ARBA" id="ARBA00008293"/>
    </source>
</evidence>
<evidence type="ECO:0000313" key="10">
    <source>
        <dbReference type="Proteomes" id="UP000136399"/>
    </source>
</evidence>
<accession>E7CH39</accession>
<dbReference type="InterPro" id="IPR005608">
    <property type="entry name" value="Adeno_V"/>
</dbReference>
<feature type="region of interest" description="Disordered" evidence="8">
    <location>
        <begin position="143"/>
        <end position="170"/>
    </location>
</feature>
<keyword evidence="5" id="KW-0426">Late protein</keyword>
<keyword evidence="6" id="KW-0118">Viral capsid assembly</keyword>
<evidence type="ECO:0000256" key="7">
    <source>
        <dbReference type="ARBA" id="ARBA00023125"/>
    </source>
</evidence>
<dbReference type="Pfam" id="PF03910">
    <property type="entry name" value="Adeno_PV"/>
    <property type="match status" value="1"/>
</dbReference>
<dbReference type="GO" id="GO:0044423">
    <property type="term" value="C:virion component"/>
    <property type="evidence" value="ECO:0007669"/>
    <property type="project" value="UniProtKB-KW"/>
</dbReference>
<dbReference type="RefSeq" id="YP_004123744.1">
    <property type="nucleotide sequence ID" value="NC_014899.1"/>
</dbReference>
<evidence type="ECO:0000256" key="5">
    <source>
        <dbReference type="ARBA" id="ARBA00022921"/>
    </source>
</evidence>
<keyword evidence="7" id="KW-0238">DNA-binding</keyword>
<reference evidence="9 10" key="1">
    <citation type="journal article" date="2011" name="Virus Res.">
        <title>Genomic and phylogenetic analyses of murine adenovirus 2.</title>
        <authorList>
            <person name="Hemmi S."/>
            <person name="Vidovszky M.Z."/>
            <person name="Ruminska J."/>
            <person name="Ramelli S."/>
            <person name="Decurtins W."/>
            <person name="Greber U.F."/>
            <person name="Harrach B."/>
        </authorList>
    </citation>
    <scope>NUCLEOTIDE SEQUENCE [LARGE SCALE GENOMIC DNA]</scope>
    <source>
        <strain evidence="9">K87</strain>
    </source>
</reference>
<feature type="compositionally biased region" description="Basic residues" evidence="8">
    <location>
        <begin position="262"/>
        <end position="293"/>
    </location>
</feature>
<dbReference type="KEGG" id="vg:10100727"/>
<dbReference type="OrthoDB" id="9492at10239"/>
<keyword evidence="2" id="KW-1048">Host nucleus</keyword>
<feature type="region of interest" description="Disordered" evidence="8">
    <location>
        <begin position="262"/>
        <end position="296"/>
    </location>
</feature>
<evidence type="ECO:0000256" key="3">
    <source>
        <dbReference type="ARBA" id="ARBA00022612"/>
    </source>
</evidence>
<evidence type="ECO:0000256" key="6">
    <source>
        <dbReference type="ARBA" id="ARBA00022950"/>
    </source>
</evidence>
<evidence type="ECO:0000256" key="4">
    <source>
        <dbReference type="ARBA" id="ARBA00022844"/>
    </source>
</evidence>
<dbReference type="GO" id="GO:0003677">
    <property type="term" value="F:DNA binding"/>
    <property type="evidence" value="ECO:0007669"/>
    <property type="project" value="UniProtKB-KW"/>
</dbReference>
<organism evidence="9 10">
    <name type="scientific">Murine adenovirus 2</name>
    <dbReference type="NCBI Taxonomy" id="931972"/>
    <lineage>
        <taxon>Viruses</taxon>
        <taxon>Varidnaviria</taxon>
        <taxon>Bamfordvirae</taxon>
        <taxon>Preplasmiviricota</taxon>
        <taxon>Polisuviricotina</taxon>
        <taxon>Pharingeaviricetes</taxon>
        <taxon>Rowavirales</taxon>
        <taxon>Adenoviridae</taxon>
        <taxon>Mastadenovirus</taxon>
        <taxon>Mastadenovirus muris</taxon>
        <taxon>Murine mastadenovirus B</taxon>
    </lineage>
</organism>
<dbReference type="Proteomes" id="UP000136399">
    <property type="component" value="Segment"/>
</dbReference>
<protein>
    <submittedName>
        <fullName evidence="9">Uncharacterized protein</fullName>
    </submittedName>
</protein>
<proteinExistence type="inferred from homology"/>
<name>E7CH39_9ADEN</name>
<evidence type="ECO:0000256" key="2">
    <source>
        <dbReference type="ARBA" id="ARBA00022562"/>
    </source>
</evidence>
<keyword evidence="4" id="KW-0946">Virion</keyword>
<keyword evidence="3" id="KW-1188">Viral release from host cell</keyword>
<keyword evidence="10" id="KW-1185">Reference proteome</keyword>
<dbReference type="GeneID" id="10100727"/>